<feature type="domain" description="Helicase C-terminal" evidence="8">
    <location>
        <begin position="509"/>
        <end position="666"/>
    </location>
</feature>
<feature type="compositionally biased region" description="Acidic residues" evidence="5">
    <location>
        <begin position="58"/>
        <end position="68"/>
    </location>
</feature>
<organism evidence="9 10">
    <name type="scientific">Cyclopterus lumpus</name>
    <name type="common">Lumpsucker</name>
    <dbReference type="NCBI Taxonomy" id="8103"/>
    <lineage>
        <taxon>Eukaryota</taxon>
        <taxon>Metazoa</taxon>
        <taxon>Chordata</taxon>
        <taxon>Craniata</taxon>
        <taxon>Vertebrata</taxon>
        <taxon>Euteleostomi</taxon>
        <taxon>Actinopterygii</taxon>
        <taxon>Neopterygii</taxon>
        <taxon>Teleostei</taxon>
        <taxon>Neoteleostei</taxon>
        <taxon>Acanthomorphata</taxon>
        <taxon>Eupercaria</taxon>
        <taxon>Perciformes</taxon>
        <taxon>Cottioidei</taxon>
        <taxon>Cottales</taxon>
        <taxon>Cyclopteridae</taxon>
        <taxon>Cyclopterus</taxon>
    </lineage>
</organism>
<dbReference type="PROSITE" id="PS50304">
    <property type="entry name" value="TUDOR"/>
    <property type="match status" value="1"/>
</dbReference>
<feature type="compositionally biased region" description="Basic and acidic residues" evidence="5">
    <location>
        <begin position="864"/>
        <end position="878"/>
    </location>
</feature>
<dbReference type="PROSITE" id="PS51192">
    <property type="entry name" value="HELICASE_ATP_BIND_1"/>
    <property type="match status" value="1"/>
</dbReference>
<feature type="compositionally biased region" description="Basic and acidic residues" evidence="5">
    <location>
        <begin position="713"/>
        <end position="725"/>
    </location>
</feature>
<dbReference type="CDD" id="cd18005">
    <property type="entry name" value="DEXHc_ERCC6L2"/>
    <property type="match status" value="1"/>
</dbReference>
<dbReference type="InterPro" id="IPR058052">
    <property type="entry name" value="DEXHc_ERCC6L2"/>
</dbReference>
<dbReference type="SMART" id="SM00490">
    <property type="entry name" value="HELICc"/>
    <property type="match status" value="1"/>
</dbReference>
<dbReference type="Ensembl" id="ENSCLMT00005034422.1">
    <property type="protein sequence ID" value="ENSCLMP00005033041.1"/>
    <property type="gene ID" value="ENSCLMG00005015873.1"/>
</dbReference>
<dbReference type="CDD" id="cd18793">
    <property type="entry name" value="SF2_C_SNF"/>
    <property type="match status" value="1"/>
</dbReference>
<dbReference type="GeneTree" id="ENSGT00940000161328"/>
<dbReference type="Pfam" id="PF00271">
    <property type="entry name" value="Helicase_C"/>
    <property type="match status" value="1"/>
</dbReference>
<dbReference type="GO" id="GO:0016787">
    <property type="term" value="F:hydrolase activity"/>
    <property type="evidence" value="ECO:0007669"/>
    <property type="project" value="UniProtKB-KW"/>
</dbReference>
<evidence type="ECO:0000256" key="3">
    <source>
        <dbReference type="ARBA" id="ARBA00022806"/>
    </source>
</evidence>
<name>A0A8C2ZX10_CYCLU</name>
<dbReference type="PANTHER" id="PTHR45629">
    <property type="entry name" value="SNF2/RAD54 FAMILY MEMBER"/>
    <property type="match status" value="1"/>
</dbReference>
<evidence type="ECO:0000259" key="7">
    <source>
        <dbReference type="PROSITE" id="PS51192"/>
    </source>
</evidence>
<dbReference type="Pfam" id="PF00176">
    <property type="entry name" value="SNF2-rel_dom"/>
    <property type="match status" value="1"/>
</dbReference>
<dbReference type="Proteomes" id="UP000694565">
    <property type="component" value="Unplaced"/>
</dbReference>
<feature type="region of interest" description="Disordered" evidence="5">
    <location>
        <begin position="1"/>
        <end position="29"/>
    </location>
</feature>
<dbReference type="PANTHER" id="PTHR45629:SF7">
    <property type="entry name" value="DNA EXCISION REPAIR PROTEIN ERCC-6-RELATED"/>
    <property type="match status" value="1"/>
</dbReference>
<accession>A0A8C2ZX10</accession>
<dbReference type="PROSITE" id="PS51194">
    <property type="entry name" value="HELICASE_CTER"/>
    <property type="match status" value="1"/>
</dbReference>
<sequence>MASPSAVEKATWREGDTCLAPDPRDGSLRETTIKRLTSTSHDHDMTAWVVFTDHSKDEEEEEEEEEEAVPVSKLTRPGVNHFTQEKPLFPSSVTDTRLCVPLLLSDVDGDRVPYTINRYLRDYQREGIGFIYNNYICSRGCILGDDMGLGKTVQVIGFLAAVLHKTGTWEDIKNNRPQFLQSQMPSKQSKPNKVFLIVAPLSVLYNWKDELDTWGHFQFVVVHGLKKEEELARIKKGRIEIALTTYETLRLCLDQFNNIDWSAVVVDEAHKIKNPNSQITQAMKDLKCKVREVGLTGTILQNNLEELWCVMDWAIPGCLGILGHFKNKFSDPIERGQRHSATKRVLATGRKTVRALVKKISCWFLRRTKALIREQLPKKDDRVVYCSLTDFQETVYRTVLDTEDVTLMLRSSEKCDCQSGRTRSRCCYETNTEGVQMKGLYFSYLAILRKVANHTALLQSTAGSSKKQEKYVGAICAKVFQKFPDFLQRCKDEAFEALSDPMYSGKMKVLQKLLKFYRQRRDKVLIFSLSTKLLDVLESYCMAEGLDYSRLDGATKAKDRVQIVKEFNSSCHINLCLVSTMAGGLGLNFVGANVVVLFDPTWNPANDLQAIDRAYRIGQCRDVTVLRLISLGTVEEVIYLRQVYKQQLQCSVMGKESSRRYFEAVQGHGVHKGELFGINNLFRLQTKGTCLTRKILEREGRVEAGVMTSSTHTGDEKEEETKAVRVLDFSSGSEEDEDEQGLKRKASSPSAIDGNTSGNAVTGPGRMSLLQHGFSRLLERVKGKPELAEGDSSDTVDESPFEEDAEDQKMEATSSGITKNSNTRNGPVCFPKFGPKTWDFSSGSDREDGDNGDKKTQERFPLLKKSDDAVRKRQDLKGRANKKTPVDEESDEKASSNKKKPNKVKTPVPKVRCFEGYSDESDDLDIEAKTWPRRDTLNSHGPRGRERLDRNRKRQSAGVRDNARSKYTEDIETFTSSEDEHTPVKKGRSTGCHFTSPQMERSRVELAKDGRRASTTNRTEREAAAPKAVSFTNLKSQTSPASKGKDRTIDSVLGEKTIFQWGVHEVVYTHSNQRVVGGSKAEERISRAAVRDVFERKMYSQLPANHLLGTQEVLTTITLVWFSDSSKI</sequence>
<feature type="compositionally biased region" description="Polar residues" evidence="5">
    <location>
        <begin position="747"/>
        <end position="760"/>
    </location>
</feature>
<dbReference type="Gene3D" id="3.40.50.300">
    <property type="entry name" value="P-loop containing nucleotide triphosphate hydrolases"/>
    <property type="match status" value="1"/>
</dbReference>
<dbReference type="SUPFAM" id="SSF52540">
    <property type="entry name" value="P-loop containing nucleoside triphosphate hydrolases"/>
    <property type="match status" value="2"/>
</dbReference>
<feature type="domain" description="Helicase ATP-binding" evidence="7">
    <location>
        <begin position="132"/>
        <end position="317"/>
    </location>
</feature>
<protein>
    <submittedName>
        <fullName evidence="9">Excision repair cross-complementation group 6-like 2</fullName>
    </submittedName>
</protein>
<dbReference type="GO" id="GO:0004386">
    <property type="term" value="F:helicase activity"/>
    <property type="evidence" value="ECO:0007669"/>
    <property type="project" value="UniProtKB-KW"/>
</dbReference>
<keyword evidence="3" id="KW-0347">Helicase</keyword>
<dbReference type="InterPro" id="IPR029256">
    <property type="entry name" value="Heliccase-ass-bd"/>
</dbReference>
<evidence type="ECO:0000259" key="8">
    <source>
        <dbReference type="PROSITE" id="PS51194"/>
    </source>
</evidence>
<dbReference type="InterPro" id="IPR027417">
    <property type="entry name" value="P-loop_NTPase"/>
</dbReference>
<dbReference type="InterPro" id="IPR050496">
    <property type="entry name" value="SNF2_RAD54_helicase_repair"/>
</dbReference>
<feature type="compositionally biased region" description="Basic and acidic residues" evidence="5">
    <location>
        <begin position="844"/>
        <end position="858"/>
    </location>
</feature>
<keyword evidence="3" id="KW-0067">ATP-binding</keyword>
<dbReference type="InterPro" id="IPR000330">
    <property type="entry name" value="SNF2_N"/>
</dbReference>
<dbReference type="InterPro" id="IPR001650">
    <property type="entry name" value="Helicase_C-like"/>
</dbReference>
<dbReference type="SMART" id="SM00487">
    <property type="entry name" value="DEXDc"/>
    <property type="match status" value="1"/>
</dbReference>
<feature type="compositionally biased region" description="Basic and acidic residues" evidence="5">
    <location>
        <begin position="10"/>
        <end position="29"/>
    </location>
</feature>
<keyword evidence="2" id="KW-0378">Hydrolase</keyword>
<evidence type="ECO:0000313" key="9">
    <source>
        <dbReference type="Ensembl" id="ENSCLMP00005033041.1"/>
    </source>
</evidence>
<evidence type="ECO:0000256" key="4">
    <source>
        <dbReference type="ARBA" id="ARBA00023242"/>
    </source>
</evidence>
<proteinExistence type="predicted"/>
<dbReference type="InterPro" id="IPR049730">
    <property type="entry name" value="SNF2/RAD54-like_C"/>
</dbReference>
<feature type="compositionally biased region" description="Polar residues" evidence="5">
    <location>
        <begin position="811"/>
        <end position="825"/>
    </location>
</feature>
<keyword evidence="10" id="KW-1185">Reference proteome</keyword>
<dbReference type="GO" id="GO:0005634">
    <property type="term" value="C:nucleus"/>
    <property type="evidence" value="ECO:0007669"/>
    <property type="project" value="UniProtKB-SubCell"/>
</dbReference>
<dbReference type="FunFam" id="3.40.50.10810:FF:000019">
    <property type="entry name" value="DNA excision repair protein ERCC-6-like 2 isoform X1"/>
    <property type="match status" value="1"/>
</dbReference>
<evidence type="ECO:0000256" key="2">
    <source>
        <dbReference type="ARBA" id="ARBA00022801"/>
    </source>
</evidence>
<dbReference type="Pfam" id="PF14773">
    <property type="entry name" value="VIGSSK"/>
    <property type="match status" value="1"/>
</dbReference>
<dbReference type="Gene3D" id="3.40.50.10810">
    <property type="entry name" value="Tandem AAA-ATPase domain"/>
    <property type="match status" value="1"/>
</dbReference>
<feature type="region of interest" description="Disordered" evidence="5">
    <location>
        <begin position="55"/>
        <end position="75"/>
    </location>
</feature>
<keyword evidence="3" id="KW-0547">Nucleotide-binding</keyword>
<evidence type="ECO:0000256" key="1">
    <source>
        <dbReference type="ARBA" id="ARBA00004123"/>
    </source>
</evidence>
<evidence type="ECO:0000313" key="10">
    <source>
        <dbReference type="Proteomes" id="UP000694565"/>
    </source>
</evidence>
<reference evidence="9" key="2">
    <citation type="submission" date="2025-09" db="UniProtKB">
        <authorList>
            <consortium name="Ensembl"/>
        </authorList>
    </citation>
    <scope>IDENTIFICATION</scope>
</reference>
<feature type="region of interest" description="Disordered" evidence="5">
    <location>
        <begin position="932"/>
        <end position="1046"/>
    </location>
</feature>
<feature type="compositionally biased region" description="Polar residues" evidence="5">
    <location>
        <begin position="1030"/>
        <end position="1041"/>
    </location>
</feature>
<feature type="region of interest" description="Disordered" evidence="5">
    <location>
        <begin position="705"/>
        <end position="767"/>
    </location>
</feature>
<reference evidence="9" key="1">
    <citation type="submission" date="2025-08" db="UniProtKB">
        <authorList>
            <consortium name="Ensembl"/>
        </authorList>
    </citation>
    <scope>IDENTIFICATION</scope>
</reference>
<feature type="compositionally biased region" description="Basic and acidic residues" evidence="5">
    <location>
        <begin position="932"/>
        <end position="949"/>
    </location>
</feature>
<dbReference type="InterPro" id="IPR038718">
    <property type="entry name" value="SNF2-like_sf"/>
</dbReference>
<dbReference type="InterPro" id="IPR014001">
    <property type="entry name" value="Helicase_ATP-bd"/>
</dbReference>
<dbReference type="AlphaFoldDB" id="A0A8C2ZX10"/>
<keyword evidence="4" id="KW-0539">Nucleus</keyword>
<dbReference type="InterPro" id="IPR002999">
    <property type="entry name" value="Tudor"/>
</dbReference>
<comment type="subcellular location">
    <subcellularLocation>
        <location evidence="1">Nucleus</location>
    </subcellularLocation>
</comment>
<feature type="domain" description="Tudor" evidence="6">
    <location>
        <begin position="11"/>
        <end position="75"/>
    </location>
</feature>
<feature type="compositionally biased region" description="Acidic residues" evidence="5">
    <location>
        <begin position="788"/>
        <end position="806"/>
    </location>
</feature>
<feature type="region of interest" description="Disordered" evidence="5">
    <location>
        <begin position="783"/>
        <end position="907"/>
    </location>
</feature>
<evidence type="ECO:0000259" key="6">
    <source>
        <dbReference type="PROSITE" id="PS50304"/>
    </source>
</evidence>
<dbReference type="GO" id="GO:0005524">
    <property type="term" value="F:ATP binding"/>
    <property type="evidence" value="ECO:0007669"/>
    <property type="project" value="InterPro"/>
</dbReference>
<evidence type="ECO:0000256" key="5">
    <source>
        <dbReference type="SAM" id="MobiDB-lite"/>
    </source>
</evidence>
<feature type="compositionally biased region" description="Basic and acidic residues" evidence="5">
    <location>
        <begin position="1000"/>
        <end position="1024"/>
    </location>
</feature>